<accession>X6NDG0</accession>
<reference evidence="2 3" key="1">
    <citation type="journal article" date="2013" name="Curr. Biol.">
        <title>The Genome of the Foraminiferan Reticulomyxa filosa.</title>
        <authorList>
            <person name="Glockner G."/>
            <person name="Hulsmann N."/>
            <person name="Schleicher M."/>
            <person name="Noegel A.A."/>
            <person name="Eichinger L."/>
            <person name="Gallinger C."/>
            <person name="Pawlowski J."/>
            <person name="Sierra R."/>
            <person name="Euteneuer U."/>
            <person name="Pillet L."/>
            <person name="Moustafa A."/>
            <person name="Platzer M."/>
            <person name="Groth M."/>
            <person name="Szafranski K."/>
            <person name="Schliwa M."/>
        </authorList>
    </citation>
    <scope>NUCLEOTIDE SEQUENCE [LARGE SCALE GENOMIC DNA]</scope>
</reference>
<gene>
    <name evidence="2" type="ORF">RFI_13248</name>
</gene>
<evidence type="ECO:0000313" key="2">
    <source>
        <dbReference type="EMBL" id="ETO23913.1"/>
    </source>
</evidence>
<dbReference type="Proteomes" id="UP000023152">
    <property type="component" value="Unassembled WGS sequence"/>
</dbReference>
<name>X6NDG0_RETFI</name>
<evidence type="ECO:0000256" key="1">
    <source>
        <dbReference type="SAM" id="Phobius"/>
    </source>
</evidence>
<keyword evidence="1" id="KW-0812">Transmembrane</keyword>
<evidence type="ECO:0000313" key="3">
    <source>
        <dbReference type="Proteomes" id="UP000023152"/>
    </source>
</evidence>
<keyword evidence="1" id="KW-0472">Membrane</keyword>
<sequence>MNGRMKSVIVDCPSIVINQTNAQPINYQKGRRVPYCNKSIKWSRINNKTKNNEQKTNKENHMQAPQTRKLTIFVSFFLSSPPLTSPQSLAERRNLLLLFVVVILLVSIESENTKQFNVRHAKYANAKKQEKNNTIQNKQKAPKRLLGFGFLFLFYFILPFFFFWFAGQLKKNKTKQPKKPSQIQAKLKNTVLSSRLKKVFVCFFLEISQESKFRLIILHESFQKKFQKTWNESLFLQFLVIITHGK</sequence>
<keyword evidence="3" id="KW-1185">Reference proteome</keyword>
<feature type="transmembrane region" description="Helical" evidence="1">
    <location>
        <begin position="145"/>
        <end position="166"/>
    </location>
</feature>
<dbReference type="EMBL" id="ASPP01009606">
    <property type="protein sequence ID" value="ETO23913.1"/>
    <property type="molecule type" value="Genomic_DNA"/>
</dbReference>
<keyword evidence="1" id="KW-1133">Transmembrane helix</keyword>
<comment type="caution">
    <text evidence="2">The sequence shown here is derived from an EMBL/GenBank/DDBJ whole genome shotgun (WGS) entry which is preliminary data.</text>
</comment>
<protein>
    <recommendedName>
        <fullName evidence="4">Transmembrane protein</fullName>
    </recommendedName>
</protein>
<organism evidence="2 3">
    <name type="scientific">Reticulomyxa filosa</name>
    <dbReference type="NCBI Taxonomy" id="46433"/>
    <lineage>
        <taxon>Eukaryota</taxon>
        <taxon>Sar</taxon>
        <taxon>Rhizaria</taxon>
        <taxon>Retaria</taxon>
        <taxon>Foraminifera</taxon>
        <taxon>Monothalamids</taxon>
        <taxon>Reticulomyxidae</taxon>
        <taxon>Reticulomyxa</taxon>
    </lineage>
</organism>
<proteinExistence type="predicted"/>
<evidence type="ECO:0008006" key="4">
    <source>
        <dbReference type="Google" id="ProtNLM"/>
    </source>
</evidence>
<dbReference type="AlphaFoldDB" id="X6NDG0"/>